<dbReference type="Pfam" id="PF01734">
    <property type="entry name" value="Patatin"/>
    <property type="match status" value="1"/>
</dbReference>
<reference evidence="7" key="1">
    <citation type="journal article" date="2019" name="Int. J. Syst. Evol. Microbiol.">
        <title>The Global Catalogue of Microorganisms (GCM) 10K type strain sequencing project: providing services to taxonomists for standard genome sequencing and annotation.</title>
        <authorList>
            <consortium name="The Broad Institute Genomics Platform"/>
            <consortium name="The Broad Institute Genome Sequencing Center for Infectious Disease"/>
            <person name="Wu L."/>
            <person name="Ma J."/>
        </authorList>
    </citation>
    <scope>NUCLEOTIDE SEQUENCE [LARGE SCALE GENOMIC DNA]</scope>
    <source>
        <strain evidence="7">KCTC 33849</strain>
    </source>
</reference>
<keyword evidence="7" id="KW-1185">Reference proteome</keyword>
<dbReference type="InterPro" id="IPR002641">
    <property type="entry name" value="PNPLA_dom"/>
</dbReference>
<proteinExistence type="predicted"/>
<evidence type="ECO:0000256" key="2">
    <source>
        <dbReference type="ARBA" id="ARBA00022963"/>
    </source>
</evidence>
<dbReference type="PROSITE" id="PS51635">
    <property type="entry name" value="PNPLA"/>
    <property type="match status" value="1"/>
</dbReference>
<organism evidence="6 7">
    <name type="scientific">Paenibacillus shunpengii</name>
    <dbReference type="NCBI Taxonomy" id="2054424"/>
    <lineage>
        <taxon>Bacteria</taxon>
        <taxon>Bacillati</taxon>
        <taxon>Bacillota</taxon>
        <taxon>Bacilli</taxon>
        <taxon>Bacillales</taxon>
        <taxon>Paenibacillaceae</taxon>
        <taxon>Paenibacillus</taxon>
    </lineage>
</organism>
<dbReference type="InterPro" id="IPR037483">
    <property type="entry name" value="YjjU-like"/>
</dbReference>
<comment type="caution">
    <text evidence="4">Lacks conserved residue(s) required for the propagation of feature annotation.</text>
</comment>
<name>A0ABW5SP73_9BACL</name>
<dbReference type="InterPro" id="IPR050301">
    <property type="entry name" value="NTE"/>
</dbReference>
<dbReference type="PANTHER" id="PTHR14226:SF25">
    <property type="entry name" value="PHOSPHOESTERASE"/>
    <property type="match status" value="1"/>
</dbReference>
<sequence>MNSAVNDIGLILEGGGMRGLYTAGVLDCLSDWGIEFPIVVSSSSSALIGSYYISNQKGKIYKAFNQLLDGRSLVSLKRMLTHQELFHMDLIFNILPTQLAPFDYNTFSQSNALFLITTTDMATGSAMYHDQYDSAEHLFNLVRASSSLPVLSPSVLFQGRRLLDGGVADPIPIQPSIDRGYKRHLVVLTRNKGYIKKPEPYGWMYYGLFRQFPHLQHQLKKRHHYYNQTTKRLIRMEKDEEVFIIQPEHPLIAGRTERNKRVLMQLYWQGYRETEQQKDALFRFLFNSHNKNRLNA</sequence>
<keyword evidence="1 4" id="KW-0378">Hydrolase</keyword>
<dbReference type="EMBL" id="JBHUMJ010000002">
    <property type="protein sequence ID" value="MFD2701063.1"/>
    <property type="molecule type" value="Genomic_DNA"/>
</dbReference>
<gene>
    <name evidence="6" type="ORF">ACFSVM_11355</name>
</gene>
<dbReference type="Proteomes" id="UP001597540">
    <property type="component" value="Unassembled WGS sequence"/>
</dbReference>
<evidence type="ECO:0000313" key="7">
    <source>
        <dbReference type="Proteomes" id="UP001597540"/>
    </source>
</evidence>
<feature type="short sequence motif" description="GXGXXG" evidence="4">
    <location>
        <begin position="14"/>
        <end position="19"/>
    </location>
</feature>
<dbReference type="Pfam" id="PF19890">
    <property type="entry name" value="DUF6363"/>
    <property type="match status" value="1"/>
</dbReference>
<keyword evidence="3 4" id="KW-0443">Lipid metabolism</keyword>
<dbReference type="PANTHER" id="PTHR14226">
    <property type="entry name" value="NEUROPATHY TARGET ESTERASE/SWISS CHEESE D.MELANOGASTER"/>
    <property type="match status" value="1"/>
</dbReference>
<feature type="active site" description="Proton acceptor" evidence="4">
    <location>
        <position position="164"/>
    </location>
</feature>
<dbReference type="SUPFAM" id="SSF52151">
    <property type="entry name" value="FabD/lysophospholipase-like"/>
    <property type="match status" value="1"/>
</dbReference>
<evidence type="ECO:0000259" key="5">
    <source>
        <dbReference type="PROSITE" id="PS51635"/>
    </source>
</evidence>
<feature type="short sequence motif" description="DGA/G" evidence="4">
    <location>
        <begin position="164"/>
        <end position="166"/>
    </location>
</feature>
<dbReference type="Gene3D" id="3.40.1090.10">
    <property type="entry name" value="Cytosolic phospholipase A2 catalytic domain"/>
    <property type="match status" value="2"/>
</dbReference>
<dbReference type="InterPro" id="IPR016035">
    <property type="entry name" value="Acyl_Trfase/lysoPLipase"/>
</dbReference>
<dbReference type="CDD" id="cd07208">
    <property type="entry name" value="Pat_hypo_Ecoli_yjju_like"/>
    <property type="match status" value="1"/>
</dbReference>
<protein>
    <submittedName>
        <fullName evidence="6">Patatin family protein</fullName>
    </submittedName>
</protein>
<accession>A0ABW5SP73</accession>
<evidence type="ECO:0000256" key="1">
    <source>
        <dbReference type="ARBA" id="ARBA00022801"/>
    </source>
</evidence>
<evidence type="ECO:0000256" key="3">
    <source>
        <dbReference type="ARBA" id="ARBA00023098"/>
    </source>
</evidence>
<evidence type="ECO:0000256" key="4">
    <source>
        <dbReference type="PROSITE-ProRule" id="PRU01161"/>
    </source>
</evidence>
<comment type="caution">
    <text evidence="6">The sequence shown here is derived from an EMBL/GenBank/DDBJ whole genome shotgun (WGS) entry which is preliminary data.</text>
</comment>
<keyword evidence="2 4" id="KW-0442">Lipid degradation</keyword>
<feature type="active site" description="Nucleophile" evidence="4">
    <location>
        <position position="43"/>
    </location>
</feature>
<dbReference type="InterPro" id="IPR045943">
    <property type="entry name" value="DUF6363"/>
</dbReference>
<evidence type="ECO:0000313" key="6">
    <source>
        <dbReference type="EMBL" id="MFD2701063.1"/>
    </source>
</evidence>
<feature type="domain" description="PNPLA" evidence="5">
    <location>
        <begin position="10"/>
        <end position="177"/>
    </location>
</feature>
<dbReference type="RefSeq" id="WP_256209698.1">
    <property type="nucleotide sequence ID" value="NZ_JBHUMJ010000002.1"/>
</dbReference>